<accession>A0ABV7TXJ3</accession>
<dbReference type="NCBIfam" id="NF033233">
    <property type="entry name" value="twin_helix"/>
    <property type="match status" value="1"/>
</dbReference>
<proteinExistence type="predicted"/>
<keyword evidence="1 2" id="KW-0812">Transmembrane</keyword>
<dbReference type="InterPro" id="IPR021313">
    <property type="entry name" value="DUF2909"/>
</dbReference>
<reference evidence="3" key="1">
    <citation type="journal article" date="2019" name="Int. J. Syst. Evol. Microbiol.">
        <title>The Global Catalogue of Microorganisms (GCM) 10K type strain sequencing project: providing services to taxonomists for standard genome sequencing and annotation.</title>
        <authorList>
            <consortium name="The Broad Institute Genomics Platform"/>
            <consortium name="The Broad Institute Genome Sequencing Center for Infectious Disease"/>
            <person name="Wu L."/>
            <person name="Ma J."/>
        </authorList>
    </citation>
    <scope>NUCLEOTIDE SEQUENCE [LARGE SCALE GENOMIC DNA]</scope>
    <source>
        <strain evidence="3">KCTC 42195</strain>
    </source>
</reference>
<evidence type="ECO:0000256" key="1">
    <source>
        <dbReference type="SAM" id="Phobius"/>
    </source>
</evidence>
<dbReference type="Pfam" id="PF11137">
    <property type="entry name" value="DUF2909"/>
    <property type="match status" value="1"/>
</dbReference>
<feature type="transmembrane region" description="Helical" evidence="1">
    <location>
        <begin position="35"/>
        <end position="56"/>
    </location>
</feature>
<dbReference type="EMBL" id="JBHRYH010000045">
    <property type="protein sequence ID" value="MFC3627511.1"/>
    <property type="molecule type" value="Genomic_DNA"/>
</dbReference>
<keyword evidence="3" id="KW-1185">Reference proteome</keyword>
<keyword evidence="1" id="KW-0472">Membrane</keyword>
<sequence length="59" mass="6427">MNAIVPLLLLLIVGSLGYALRSLTRGGDSRRTARALTLRISLSLTLFAVLMLGKWLGSW</sequence>
<protein>
    <submittedName>
        <fullName evidence="2">Twin transmembrane helix small protein</fullName>
    </submittedName>
</protein>
<name>A0ABV7TXJ3_9NEIS</name>
<organism evidence="2 3">
    <name type="scientific">Vogesella amnigena</name>
    <dbReference type="NCBI Taxonomy" id="1507449"/>
    <lineage>
        <taxon>Bacteria</taxon>
        <taxon>Pseudomonadati</taxon>
        <taxon>Pseudomonadota</taxon>
        <taxon>Betaproteobacteria</taxon>
        <taxon>Neisseriales</taxon>
        <taxon>Chromobacteriaceae</taxon>
        <taxon>Vogesella</taxon>
    </lineage>
</organism>
<gene>
    <name evidence="2" type="ORF">ACFOKJ_15435</name>
</gene>
<evidence type="ECO:0000313" key="2">
    <source>
        <dbReference type="EMBL" id="MFC3627511.1"/>
    </source>
</evidence>
<dbReference type="RefSeq" id="WP_390281221.1">
    <property type="nucleotide sequence ID" value="NZ_JBHRYH010000045.1"/>
</dbReference>
<evidence type="ECO:0000313" key="3">
    <source>
        <dbReference type="Proteomes" id="UP001595636"/>
    </source>
</evidence>
<keyword evidence="1" id="KW-1133">Transmembrane helix</keyword>
<comment type="caution">
    <text evidence="2">The sequence shown here is derived from an EMBL/GenBank/DDBJ whole genome shotgun (WGS) entry which is preliminary data.</text>
</comment>
<dbReference type="Proteomes" id="UP001595636">
    <property type="component" value="Unassembled WGS sequence"/>
</dbReference>